<dbReference type="Proteomes" id="UP000799291">
    <property type="component" value="Unassembled WGS sequence"/>
</dbReference>
<protein>
    <submittedName>
        <fullName evidence="2">Uncharacterized protein</fullName>
    </submittedName>
</protein>
<gene>
    <name evidence="2" type="ORF">K458DRAFT_421369</name>
</gene>
<dbReference type="AlphaFoldDB" id="A0A6G1IRU8"/>
<organism evidence="2 3">
    <name type="scientific">Lentithecium fluviatile CBS 122367</name>
    <dbReference type="NCBI Taxonomy" id="1168545"/>
    <lineage>
        <taxon>Eukaryota</taxon>
        <taxon>Fungi</taxon>
        <taxon>Dikarya</taxon>
        <taxon>Ascomycota</taxon>
        <taxon>Pezizomycotina</taxon>
        <taxon>Dothideomycetes</taxon>
        <taxon>Pleosporomycetidae</taxon>
        <taxon>Pleosporales</taxon>
        <taxon>Massarineae</taxon>
        <taxon>Lentitheciaceae</taxon>
        <taxon>Lentithecium</taxon>
    </lineage>
</organism>
<name>A0A6G1IRU8_9PLEO</name>
<keyword evidence="3" id="KW-1185">Reference proteome</keyword>
<dbReference type="EMBL" id="MU005595">
    <property type="protein sequence ID" value="KAF2680700.1"/>
    <property type="molecule type" value="Genomic_DNA"/>
</dbReference>
<feature type="compositionally biased region" description="Low complexity" evidence="1">
    <location>
        <begin position="156"/>
        <end position="174"/>
    </location>
</feature>
<sequence length="194" mass="21527">MSGLRVLRGVARGAYGVFGMERMRNILQGDLVAEAGFSGRGGAGFVFRVRECEENGMVVFEEERGREGPRVGRLMEQLSEFESIYLGDLRRPRPTCKTTQRSTLMRHFRCLSRVNSRILTSSNSKTARSISDNALAFPHPIPCNPMPSADKQSQTSLPRLPSSSNFPLPFSSHSSPPPTPIPTPPLPRWQLSLI</sequence>
<feature type="compositionally biased region" description="Pro residues" evidence="1">
    <location>
        <begin position="175"/>
        <end position="187"/>
    </location>
</feature>
<feature type="region of interest" description="Disordered" evidence="1">
    <location>
        <begin position="139"/>
        <end position="188"/>
    </location>
</feature>
<accession>A0A6G1IRU8</accession>
<proteinExistence type="predicted"/>
<reference evidence="2" key="1">
    <citation type="journal article" date="2020" name="Stud. Mycol.">
        <title>101 Dothideomycetes genomes: a test case for predicting lifestyles and emergence of pathogens.</title>
        <authorList>
            <person name="Haridas S."/>
            <person name="Albert R."/>
            <person name="Binder M."/>
            <person name="Bloem J."/>
            <person name="Labutti K."/>
            <person name="Salamov A."/>
            <person name="Andreopoulos B."/>
            <person name="Baker S."/>
            <person name="Barry K."/>
            <person name="Bills G."/>
            <person name="Bluhm B."/>
            <person name="Cannon C."/>
            <person name="Castanera R."/>
            <person name="Culley D."/>
            <person name="Daum C."/>
            <person name="Ezra D."/>
            <person name="Gonzalez J."/>
            <person name="Henrissat B."/>
            <person name="Kuo A."/>
            <person name="Liang C."/>
            <person name="Lipzen A."/>
            <person name="Lutzoni F."/>
            <person name="Magnuson J."/>
            <person name="Mondo S."/>
            <person name="Nolan M."/>
            <person name="Ohm R."/>
            <person name="Pangilinan J."/>
            <person name="Park H.-J."/>
            <person name="Ramirez L."/>
            <person name="Alfaro M."/>
            <person name="Sun H."/>
            <person name="Tritt A."/>
            <person name="Yoshinaga Y."/>
            <person name="Zwiers L.-H."/>
            <person name="Turgeon B."/>
            <person name="Goodwin S."/>
            <person name="Spatafora J."/>
            <person name="Crous P."/>
            <person name="Grigoriev I."/>
        </authorList>
    </citation>
    <scope>NUCLEOTIDE SEQUENCE</scope>
    <source>
        <strain evidence="2">CBS 122367</strain>
    </source>
</reference>
<evidence type="ECO:0000313" key="2">
    <source>
        <dbReference type="EMBL" id="KAF2680700.1"/>
    </source>
</evidence>
<evidence type="ECO:0000313" key="3">
    <source>
        <dbReference type="Proteomes" id="UP000799291"/>
    </source>
</evidence>
<evidence type="ECO:0000256" key="1">
    <source>
        <dbReference type="SAM" id="MobiDB-lite"/>
    </source>
</evidence>